<sequence length="197" mass="22534">MLLILKVGSLLSILFFLITFEIVEGQGYSTAGTSAARSQSSALKPFLDRLLENQNLASQSSIYATTDLTQQSHKHHLLTQYIYQNGQDFNPQIVYLGTDPKDPSAHLAVKPFAPDVDLADDILRNGKFHRWKNREGLLAMRLRSREEPEFAGIIWLTKWQMKKGMKWEAVQTFDQLQSDLSLGVIERVLHHLPMRRK</sequence>
<dbReference type="OrthoDB" id="2556673at2759"/>
<protein>
    <recommendedName>
        <fullName evidence="4">Effector family protein Eff1</fullName>
    </recommendedName>
</protein>
<evidence type="ECO:0008006" key="4">
    <source>
        <dbReference type="Google" id="ProtNLM"/>
    </source>
</evidence>
<accession>A0A1K0HB28</accession>
<evidence type="ECO:0000256" key="1">
    <source>
        <dbReference type="SAM" id="SignalP"/>
    </source>
</evidence>
<feature type="chain" id="PRO_5009664703" description="Effector family protein Eff1" evidence="1">
    <location>
        <begin position="26"/>
        <end position="197"/>
    </location>
</feature>
<organism evidence="2 3">
    <name type="scientific">Ustilago bromivora</name>
    <dbReference type="NCBI Taxonomy" id="307758"/>
    <lineage>
        <taxon>Eukaryota</taxon>
        <taxon>Fungi</taxon>
        <taxon>Dikarya</taxon>
        <taxon>Basidiomycota</taxon>
        <taxon>Ustilaginomycotina</taxon>
        <taxon>Ustilaginomycetes</taxon>
        <taxon>Ustilaginales</taxon>
        <taxon>Ustilaginaceae</taxon>
        <taxon>Ustilago</taxon>
    </lineage>
</organism>
<dbReference type="EMBL" id="LT558134">
    <property type="protein sequence ID" value="SAM85559.1"/>
    <property type="molecule type" value="Genomic_DNA"/>
</dbReference>
<name>A0A1K0HB28_9BASI</name>
<dbReference type="Proteomes" id="UP000179920">
    <property type="component" value="Chromosome XVIII"/>
</dbReference>
<evidence type="ECO:0000313" key="2">
    <source>
        <dbReference type="EMBL" id="SAM85559.1"/>
    </source>
</evidence>
<keyword evidence="1" id="KW-0732">Signal</keyword>
<gene>
    <name evidence="2" type="ORF">UBRO_08130</name>
</gene>
<feature type="signal peptide" evidence="1">
    <location>
        <begin position="1"/>
        <end position="25"/>
    </location>
</feature>
<evidence type="ECO:0000313" key="3">
    <source>
        <dbReference type="Proteomes" id="UP000179920"/>
    </source>
</evidence>
<dbReference type="AlphaFoldDB" id="A0A1K0HB28"/>
<proteinExistence type="predicted"/>
<reference evidence="3" key="1">
    <citation type="submission" date="2016-04" db="EMBL/GenBank/DDBJ databases">
        <authorList>
            <person name="Guldener U."/>
            <person name="Guldener U."/>
        </authorList>
    </citation>
    <scope>NUCLEOTIDE SEQUENCE [LARGE SCALE GENOMIC DNA]</scope>
    <source>
        <strain evidence="3">UB2112</strain>
    </source>
</reference>